<dbReference type="SUPFAM" id="SSF47384">
    <property type="entry name" value="Homodimeric domain of signal transducing histidine kinase"/>
    <property type="match status" value="1"/>
</dbReference>
<evidence type="ECO:0000313" key="10">
    <source>
        <dbReference type="EMBL" id="KRT13926.1"/>
    </source>
</evidence>
<comment type="catalytic activity">
    <reaction evidence="1">
        <text>ATP + protein L-histidine = ADP + protein N-phospho-L-histidine.</text>
        <dbReference type="EC" id="2.7.13.3"/>
    </reaction>
</comment>
<keyword evidence="4" id="KW-0808">Transferase</keyword>
<evidence type="ECO:0000256" key="7">
    <source>
        <dbReference type="ARBA" id="ARBA00022840"/>
    </source>
</evidence>
<dbReference type="Proteomes" id="UP000051950">
    <property type="component" value="Unassembled WGS sequence"/>
</dbReference>
<dbReference type="PROSITE" id="PS50109">
    <property type="entry name" value="HIS_KIN"/>
    <property type="match status" value="1"/>
</dbReference>
<dbReference type="Gene3D" id="1.10.287.130">
    <property type="match status" value="1"/>
</dbReference>
<dbReference type="PRINTS" id="PR00344">
    <property type="entry name" value="BCTRLSENSOR"/>
</dbReference>
<dbReference type="SMART" id="SM00388">
    <property type="entry name" value="HisKA"/>
    <property type="match status" value="1"/>
</dbReference>
<evidence type="ECO:0000256" key="6">
    <source>
        <dbReference type="ARBA" id="ARBA00022777"/>
    </source>
</evidence>
<dbReference type="EMBL" id="LMZQ01000028">
    <property type="protein sequence ID" value="KRT13926.1"/>
    <property type="molecule type" value="Genomic_DNA"/>
</dbReference>
<dbReference type="GO" id="GO:0030295">
    <property type="term" value="F:protein kinase activator activity"/>
    <property type="evidence" value="ECO:0007669"/>
    <property type="project" value="TreeGrafter"/>
</dbReference>
<evidence type="ECO:0000256" key="1">
    <source>
        <dbReference type="ARBA" id="ARBA00000085"/>
    </source>
</evidence>
<dbReference type="RefSeq" id="WP_057934401.1">
    <property type="nucleotide sequence ID" value="NZ_LMZQ01000028.1"/>
</dbReference>
<evidence type="ECO:0000256" key="3">
    <source>
        <dbReference type="ARBA" id="ARBA00022553"/>
    </source>
</evidence>
<dbReference type="InterPro" id="IPR003594">
    <property type="entry name" value="HATPase_dom"/>
</dbReference>
<dbReference type="Pfam" id="PF00512">
    <property type="entry name" value="HisKA"/>
    <property type="match status" value="1"/>
</dbReference>
<keyword evidence="3" id="KW-0597">Phosphoprotein</keyword>
<keyword evidence="11" id="KW-1185">Reference proteome</keyword>
<gene>
    <name evidence="10" type="ORF">ASU31_21960</name>
</gene>
<keyword evidence="6" id="KW-0418">Kinase</keyword>
<keyword evidence="8" id="KW-0902">Two-component regulatory system</keyword>
<dbReference type="SMART" id="SM00387">
    <property type="entry name" value="HATPase_c"/>
    <property type="match status" value="1"/>
</dbReference>
<dbReference type="InterPro" id="IPR050351">
    <property type="entry name" value="BphY/WalK/GraS-like"/>
</dbReference>
<organism evidence="10 11">
    <name type="scientific">Pedobacter ginsenosidimutans</name>
    <dbReference type="NCBI Taxonomy" id="687842"/>
    <lineage>
        <taxon>Bacteria</taxon>
        <taxon>Pseudomonadati</taxon>
        <taxon>Bacteroidota</taxon>
        <taxon>Sphingobacteriia</taxon>
        <taxon>Sphingobacteriales</taxon>
        <taxon>Sphingobacteriaceae</taxon>
        <taxon>Pedobacter</taxon>
    </lineage>
</organism>
<accession>A0A0T5VJA2</accession>
<dbReference type="InterPro" id="IPR003661">
    <property type="entry name" value="HisK_dim/P_dom"/>
</dbReference>
<dbReference type="FunFam" id="3.30.565.10:FF:000006">
    <property type="entry name" value="Sensor histidine kinase WalK"/>
    <property type="match status" value="1"/>
</dbReference>
<reference evidence="10 11" key="1">
    <citation type="submission" date="2015-11" db="EMBL/GenBank/DDBJ databases">
        <title>Sequence of Pedobacter ginsenosidimutans.</title>
        <authorList>
            <person name="Carson E."/>
            <person name="Keyser V."/>
            <person name="Newman J."/>
            <person name="Miller J."/>
        </authorList>
    </citation>
    <scope>NUCLEOTIDE SEQUENCE [LARGE SCALE GENOMIC DNA]</scope>
    <source>
        <strain evidence="10 11">KACC 14530</strain>
    </source>
</reference>
<dbReference type="AlphaFoldDB" id="A0A0T5VJA2"/>
<dbReference type="CDD" id="cd00075">
    <property type="entry name" value="HATPase"/>
    <property type="match status" value="1"/>
</dbReference>
<dbReference type="PANTHER" id="PTHR42878">
    <property type="entry name" value="TWO-COMPONENT HISTIDINE KINASE"/>
    <property type="match status" value="1"/>
</dbReference>
<comment type="caution">
    <text evidence="10">The sequence shown here is derived from an EMBL/GenBank/DDBJ whole genome shotgun (WGS) entry which is preliminary data.</text>
</comment>
<dbReference type="InterPro" id="IPR036890">
    <property type="entry name" value="HATPase_C_sf"/>
</dbReference>
<evidence type="ECO:0000256" key="8">
    <source>
        <dbReference type="ARBA" id="ARBA00023012"/>
    </source>
</evidence>
<keyword evidence="5" id="KW-0547">Nucleotide-binding</keyword>
<proteinExistence type="predicted"/>
<evidence type="ECO:0000256" key="2">
    <source>
        <dbReference type="ARBA" id="ARBA00012438"/>
    </source>
</evidence>
<sequence>MHYEKADNMITSDETLRLGKLRYYEILSTPAESAFDQIAQLAAEIFDVPNAGIGFQTDGDIFMKAQVGSPIGLSLKNDAFSFFASAPISSPEGYPIGLIYVADTKFKTAEEQQLKMLGHLAGMVMEKLEARIATRRALRAYDDRLHVLVHDLKNPMTTISLQSELLGRSPGIDDKASLIANKINAQSKRMIDNLNDILSVARKEAHSFKPKKAKVDLKEVLEEVKFNLDLALKRKNQTVLTDIHAPVEIFGDADKLKVVFNQLLDNAIKFSPKGKEIKISHQTAENEVTIAIKDNGVGLTEEDLDKIFLKFATLTATATDHENTYALGLITVNALVDIHKGRLWVESDGKDLGATFYVTLPIK</sequence>
<dbReference type="InterPro" id="IPR036097">
    <property type="entry name" value="HisK_dim/P_sf"/>
</dbReference>
<dbReference type="GO" id="GO:0000155">
    <property type="term" value="F:phosphorelay sensor kinase activity"/>
    <property type="evidence" value="ECO:0007669"/>
    <property type="project" value="InterPro"/>
</dbReference>
<dbReference type="PANTHER" id="PTHR42878:SF7">
    <property type="entry name" value="SENSOR HISTIDINE KINASE GLRK"/>
    <property type="match status" value="1"/>
</dbReference>
<dbReference type="GO" id="GO:0005524">
    <property type="term" value="F:ATP binding"/>
    <property type="evidence" value="ECO:0007669"/>
    <property type="project" value="UniProtKB-KW"/>
</dbReference>
<keyword evidence="7" id="KW-0067">ATP-binding</keyword>
<name>A0A0T5VJA2_9SPHI</name>
<dbReference type="OrthoDB" id="9811889at2"/>
<evidence type="ECO:0000313" key="11">
    <source>
        <dbReference type="Proteomes" id="UP000051950"/>
    </source>
</evidence>
<dbReference type="GO" id="GO:0007234">
    <property type="term" value="P:osmosensory signaling via phosphorelay pathway"/>
    <property type="evidence" value="ECO:0007669"/>
    <property type="project" value="TreeGrafter"/>
</dbReference>
<dbReference type="Gene3D" id="3.30.565.10">
    <property type="entry name" value="Histidine kinase-like ATPase, C-terminal domain"/>
    <property type="match status" value="1"/>
</dbReference>
<dbReference type="EC" id="2.7.13.3" evidence="2"/>
<feature type="domain" description="Histidine kinase" evidence="9">
    <location>
        <begin position="147"/>
        <end position="363"/>
    </location>
</feature>
<evidence type="ECO:0000259" key="9">
    <source>
        <dbReference type="PROSITE" id="PS50109"/>
    </source>
</evidence>
<dbReference type="InterPro" id="IPR004358">
    <property type="entry name" value="Sig_transdc_His_kin-like_C"/>
</dbReference>
<protein>
    <recommendedName>
        <fullName evidence="2">histidine kinase</fullName>
        <ecNumber evidence="2">2.7.13.3</ecNumber>
    </recommendedName>
</protein>
<evidence type="ECO:0000256" key="5">
    <source>
        <dbReference type="ARBA" id="ARBA00022741"/>
    </source>
</evidence>
<dbReference type="GO" id="GO:0000156">
    <property type="term" value="F:phosphorelay response regulator activity"/>
    <property type="evidence" value="ECO:0007669"/>
    <property type="project" value="TreeGrafter"/>
</dbReference>
<dbReference type="STRING" id="687842.ASU31_21960"/>
<dbReference type="Pfam" id="PF02518">
    <property type="entry name" value="HATPase_c"/>
    <property type="match status" value="1"/>
</dbReference>
<dbReference type="InterPro" id="IPR005467">
    <property type="entry name" value="His_kinase_dom"/>
</dbReference>
<dbReference type="SUPFAM" id="SSF55874">
    <property type="entry name" value="ATPase domain of HSP90 chaperone/DNA topoisomerase II/histidine kinase"/>
    <property type="match status" value="1"/>
</dbReference>
<evidence type="ECO:0000256" key="4">
    <source>
        <dbReference type="ARBA" id="ARBA00022679"/>
    </source>
</evidence>
<dbReference type="CDD" id="cd00082">
    <property type="entry name" value="HisKA"/>
    <property type="match status" value="1"/>
</dbReference>